<protein>
    <submittedName>
        <fullName evidence="1">Uncharacterized protein</fullName>
    </submittedName>
</protein>
<sequence>MEKRLNKKIETYITSFKDSIRDKIKGLDFDDNSKNELIEFVYDYTRLSLIKDDLVKRKRIKNSIPQMNRCSAKRASGEQCTRRRKDGCEFCGTHAKGTPHGLAQVCDGNSVSTQKVEVVAEEICGIVYYIDAFHNVYNTEDIMEGKQNPRIVAKYEKCNGRFTIPELGIN</sequence>
<dbReference type="AlphaFoldDB" id="A0A6C0D5M1"/>
<dbReference type="EMBL" id="MN739531">
    <property type="protein sequence ID" value="QHT11199.1"/>
    <property type="molecule type" value="Genomic_DNA"/>
</dbReference>
<reference evidence="1" key="1">
    <citation type="journal article" date="2020" name="Nature">
        <title>Giant virus diversity and host interactions through global metagenomics.</title>
        <authorList>
            <person name="Schulz F."/>
            <person name="Roux S."/>
            <person name="Paez-Espino D."/>
            <person name="Jungbluth S."/>
            <person name="Walsh D.A."/>
            <person name="Denef V.J."/>
            <person name="McMahon K.D."/>
            <person name="Konstantinidis K.T."/>
            <person name="Eloe-Fadrosh E.A."/>
            <person name="Kyrpides N.C."/>
            <person name="Woyke T."/>
        </authorList>
    </citation>
    <scope>NUCLEOTIDE SEQUENCE</scope>
    <source>
        <strain evidence="1">GVMAG-M-3300023174-111</strain>
    </source>
</reference>
<organism evidence="1">
    <name type="scientific">viral metagenome</name>
    <dbReference type="NCBI Taxonomy" id="1070528"/>
    <lineage>
        <taxon>unclassified sequences</taxon>
        <taxon>metagenomes</taxon>
        <taxon>organismal metagenomes</taxon>
    </lineage>
</organism>
<name>A0A6C0D5M1_9ZZZZ</name>
<proteinExistence type="predicted"/>
<accession>A0A6C0D5M1</accession>
<evidence type="ECO:0000313" key="1">
    <source>
        <dbReference type="EMBL" id="QHT11199.1"/>
    </source>
</evidence>